<feature type="domain" description="AAA+ ATPase At3g28540-like C-terminal" evidence="6">
    <location>
        <begin position="357"/>
        <end position="424"/>
    </location>
</feature>
<dbReference type="InterPro" id="IPR050747">
    <property type="entry name" value="Mitochondrial_chaperone_BCS1"/>
</dbReference>
<dbReference type="SUPFAM" id="SSF52540">
    <property type="entry name" value="P-loop containing nucleoside triphosphate hydrolases"/>
    <property type="match status" value="1"/>
</dbReference>
<evidence type="ECO:0000256" key="2">
    <source>
        <dbReference type="ARBA" id="ARBA00022842"/>
    </source>
</evidence>
<reference evidence="7 8" key="1">
    <citation type="submission" date="2024-01" db="EMBL/GenBank/DDBJ databases">
        <title>Genome assemblies of Stephania.</title>
        <authorList>
            <person name="Yang L."/>
        </authorList>
    </citation>
    <scope>NUCLEOTIDE SEQUENCE [LARGE SCALE GENOMIC DNA]</scope>
    <source>
        <strain evidence="7">QJT</strain>
        <tissue evidence="7">Leaf</tissue>
    </source>
</reference>
<feature type="domain" description="AAA-type ATPase N-terminal" evidence="5">
    <location>
        <begin position="30"/>
        <end position="121"/>
    </location>
</feature>
<name>A0AAP0K5Y0_9MAGN</name>
<protein>
    <recommendedName>
        <fullName evidence="9">AAA+ ATPase domain-containing protein</fullName>
    </recommendedName>
</protein>
<evidence type="ECO:0000259" key="5">
    <source>
        <dbReference type="Pfam" id="PF14363"/>
    </source>
</evidence>
<evidence type="ECO:0000313" key="7">
    <source>
        <dbReference type="EMBL" id="KAK9145724.1"/>
    </source>
</evidence>
<dbReference type="EMBL" id="JBBNAE010000002">
    <property type="protein sequence ID" value="KAK9145724.1"/>
    <property type="molecule type" value="Genomic_DNA"/>
</dbReference>
<accession>A0AAP0K5Y0</accession>
<sequence>MMMSWLSIGAFAILVGLILAFTLSNTGFIYLLKKWWRLIEDKFHVYQFYKVPERDVDESFHEENELYRKVSTYVSSLPSIEESEYANLFSGKTRKEIEISVRLDKDQAVHDVFLGARVSWKKEENGRGLRSFVLKIKKKDKRRILQQYLQHVHRVADEIGSRRKEIKLYTNTGGGGGVDHRWRWRSVHFTHPSTFETIAMDADLKARIKADLEAFLKSKQYYHRLGRVWKRSYLLFGPSGTGKSSFVAAVAKLLSYDIYDLDLSKVSSDSDLKSTLLQTSTRSLILIEDLDRLFLNNNNNKTNELSLVSGLVNYLDGIHSFCGEERVVIITMKNKELVEPWVMRPGRIDAQIYFPLCDFPSFKSLASNYLGLKDHKLFPQVEEMFQIAGPTMSPAEIGEIMIANRTSPSRALKTVISALQTTASTHGRRLTADGAPSGEDSGADHSGVICRESVHTVREFRHRKLYGLLRLKSSRKSNGFYLNTEEKPS</sequence>
<feature type="region of interest" description="Disordered" evidence="3">
    <location>
        <begin position="426"/>
        <end position="446"/>
    </location>
</feature>
<keyword evidence="2" id="KW-0460">Magnesium</keyword>
<dbReference type="InterPro" id="IPR027417">
    <property type="entry name" value="P-loop_NTPase"/>
</dbReference>
<evidence type="ECO:0000256" key="1">
    <source>
        <dbReference type="ARBA" id="ARBA00001946"/>
    </source>
</evidence>
<comment type="cofactor">
    <cofactor evidence="1">
        <name>Mg(2+)</name>
        <dbReference type="ChEBI" id="CHEBI:18420"/>
    </cofactor>
</comment>
<dbReference type="Proteomes" id="UP001417504">
    <property type="component" value="Unassembled WGS sequence"/>
</dbReference>
<dbReference type="GO" id="GO:0005524">
    <property type="term" value="F:ATP binding"/>
    <property type="evidence" value="ECO:0007669"/>
    <property type="project" value="InterPro"/>
</dbReference>
<proteinExistence type="predicted"/>
<dbReference type="GO" id="GO:0016887">
    <property type="term" value="F:ATP hydrolysis activity"/>
    <property type="evidence" value="ECO:0007669"/>
    <property type="project" value="InterPro"/>
</dbReference>
<dbReference type="InterPro" id="IPR003959">
    <property type="entry name" value="ATPase_AAA_core"/>
</dbReference>
<keyword evidence="8" id="KW-1185">Reference proteome</keyword>
<gene>
    <name evidence="7" type="ORF">Sjap_005627</name>
</gene>
<evidence type="ECO:0000256" key="3">
    <source>
        <dbReference type="SAM" id="MobiDB-lite"/>
    </source>
</evidence>
<dbReference type="AlphaFoldDB" id="A0AAP0K5Y0"/>
<dbReference type="Gene3D" id="3.40.50.300">
    <property type="entry name" value="P-loop containing nucleotide triphosphate hydrolases"/>
    <property type="match status" value="1"/>
</dbReference>
<evidence type="ECO:0000313" key="8">
    <source>
        <dbReference type="Proteomes" id="UP001417504"/>
    </source>
</evidence>
<organism evidence="7 8">
    <name type="scientific">Stephania japonica</name>
    <dbReference type="NCBI Taxonomy" id="461633"/>
    <lineage>
        <taxon>Eukaryota</taxon>
        <taxon>Viridiplantae</taxon>
        <taxon>Streptophyta</taxon>
        <taxon>Embryophyta</taxon>
        <taxon>Tracheophyta</taxon>
        <taxon>Spermatophyta</taxon>
        <taxon>Magnoliopsida</taxon>
        <taxon>Ranunculales</taxon>
        <taxon>Menispermaceae</taxon>
        <taxon>Menispermoideae</taxon>
        <taxon>Cissampelideae</taxon>
        <taxon>Stephania</taxon>
    </lineage>
</organism>
<feature type="domain" description="ATPase AAA-type core" evidence="4">
    <location>
        <begin position="233"/>
        <end position="356"/>
    </location>
</feature>
<dbReference type="Pfam" id="PF25568">
    <property type="entry name" value="AAA_lid_At3g28540"/>
    <property type="match status" value="1"/>
</dbReference>
<evidence type="ECO:0000259" key="4">
    <source>
        <dbReference type="Pfam" id="PF00004"/>
    </source>
</evidence>
<evidence type="ECO:0008006" key="9">
    <source>
        <dbReference type="Google" id="ProtNLM"/>
    </source>
</evidence>
<evidence type="ECO:0000259" key="6">
    <source>
        <dbReference type="Pfam" id="PF25568"/>
    </source>
</evidence>
<dbReference type="InterPro" id="IPR025753">
    <property type="entry name" value="AAA_N_dom"/>
</dbReference>
<dbReference type="PANTHER" id="PTHR23070">
    <property type="entry name" value="BCS1 AAA-TYPE ATPASE"/>
    <property type="match status" value="1"/>
</dbReference>
<dbReference type="Pfam" id="PF00004">
    <property type="entry name" value="AAA"/>
    <property type="match status" value="1"/>
</dbReference>
<dbReference type="InterPro" id="IPR058017">
    <property type="entry name" value="At3g28540-like_C"/>
</dbReference>
<dbReference type="Pfam" id="PF14363">
    <property type="entry name" value="AAA_assoc"/>
    <property type="match status" value="1"/>
</dbReference>
<comment type="caution">
    <text evidence="7">The sequence shown here is derived from an EMBL/GenBank/DDBJ whole genome shotgun (WGS) entry which is preliminary data.</text>
</comment>